<reference evidence="7 8" key="1">
    <citation type="submission" date="2018-02" db="EMBL/GenBank/DDBJ databases">
        <title>novel marine gammaproteobacteria from coastal saline agro ecosystem.</title>
        <authorList>
            <person name="Krishnan R."/>
            <person name="Ramesh Kumar N."/>
        </authorList>
    </citation>
    <scope>NUCLEOTIDE SEQUENCE [LARGE SCALE GENOMIC DNA]</scope>
    <source>
        <strain evidence="7 8">228</strain>
    </source>
</reference>
<dbReference type="NCBIfam" id="NF003593">
    <property type="entry name" value="PRK05255.1-1"/>
    <property type="match status" value="1"/>
</dbReference>
<dbReference type="CDD" id="cd16331">
    <property type="entry name" value="YjgA-like"/>
    <property type="match status" value="1"/>
</dbReference>
<dbReference type="GO" id="GO:0019843">
    <property type="term" value="F:rRNA binding"/>
    <property type="evidence" value="ECO:0007669"/>
    <property type="project" value="UniProtKB-UniRule"/>
</dbReference>
<evidence type="ECO:0000313" key="7">
    <source>
        <dbReference type="EMBL" id="PPC74766.1"/>
    </source>
</evidence>
<dbReference type="AlphaFoldDB" id="A0A2S5KK98"/>
<dbReference type="PANTHER" id="PTHR38101:SF1">
    <property type="entry name" value="UPF0307 PROTEIN YJGA"/>
    <property type="match status" value="1"/>
</dbReference>
<keyword evidence="3 5" id="KW-0699">rRNA-binding</keyword>
<organism evidence="7 8">
    <name type="scientific">Proteobacteria bacterium 228</name>
    <dbReference type="NCBI Taxonomy" id="2083153"/>
    <lineage>
        <taxon>Bacteria</taxon>
        <taxon>Pseudomonadati</taxon>
        <taxon>Pseudomonadota</taxon>
    </lineage>
</organism>
<evidence type="ECO:0000313" key="8">
    <source>
        <dbReference type="Proteomes" id="UP000238196"/>
    </source>
</evidence>
<dbReference type="GO" id="GO:0043022">
    <property type="term" value="F:ribosome binding"/>
    <property type="evidence" value="ECO:0007669"/>
    <property type="project" value="UniProtKB-UniRule"/>
</dbReference>
<evidence type="ECO:0000256" key="2">
    <source>
        <dbReference type="ARBA" id="ARBA00022517"/>
    </source>
</evidence>
<keyword evidence="1 5" id="KW-0963">Cytoplasm</keyword>
<dbReference type="InterPro" id="IPR023153">
    <property type="entry name" value="DarP_sf"/>
</dbReference>
<dbReference type="OrthoDB" id="5293604at2"/>
<evidence type="ECO:0000256" key="6">
    <source>
        <dbReference type="SAM" id="MobiDB-lite"/>
    </source>
</evidence>
<sequence length="174" mass="20451">MRYSWHKDDQEDEFEGPSKSELKRQSEALQSLGKRLTEMTNEQLTKVPMSDTLAKAILEHKRLKQGEAMRRHLQYIGKLMRSEDNEAIQNVVDRFDAGSQAYVQHFHMLERWRDRLLNEGQDALTELLAEFPEFDIQHLRQLVRNAQREQSAGKPPASARKLFSYIREVVEARQ</sequence>
<keyword evidence="2 5" id="KW-0690">Ribosome biogenesis</keyword>
<dbReference type="HAMAP" id="MF_00765">
    <property type="entry name" value="DarP"/>
    <property type="match status" value="1"/>
</dbReference>
<dbReference type="InterPro" id="IPR006839">
    <property type="entry name" value="DarP"/>
</dbReference>
<name>A0A2S5KK98_9PROT</name>
<dbReference type="Gene3D" id="1.10.60.30">
    <property type="entry name" value="PSPTO4464-like domains"/>
    <property type="match status" value="2"/>
</dbReference>
<comment type="subcellular location">
    <subcellularLocation>
        <location evidence="5">Cytoplasm</location>
    </subcellularLocation>
    <text evidence="5">Associates with late stage pre-50S ribosomal subunits.</text>
</comment>
<dbReference type="EMBL" id="PRLP01000127">
    <property type="protein sequence ID" value="PPC74766.1"/>
    <property type="molecule type" value="Genomic_DNA"/>
</dbReference>
<dbReference type="SUPFAM" id="SSF158710">
    <property type="entry name" value="PSPTO4464-like"/>
    <property type="match status" value="1"/>
</dbReference>
<dbReference type="Proteomes" id="UP000238196">
    <property type="component" value="Unassembled WGS sequence"/>
</dbReference>
<comment type="function">
    <text evidence="5">Member of a network of 50S ribosomal subunit biogenesis factors which assembles along the 30S-50S interface, preventing incorrect 23S rRNA structures from forming. Promotes peptidyl transferase center (PTC) maturation.</text>
</comment>
<accession>A0A2S5KK98</accession>
<evidence type="ECO:0000256" key="4">
    <source>
        <dbReference type="ARBA" id="ARBA00022884"/>
    </source>
</evidence>
<comment type="caution">
    <text evidence="7">The sequence shown here is derived from an EMBL/GenBank/DDBJ whole genome shotgun (WGS) entry which is preliminary data.</text>
</comment>
<dbReference type="Pfam" id="PF04751">
    <property type="entry name" value="DarP"/>
    <property type="match status" value="1"/>
</dbReference>
<gene>
    <name evidence="5" type="primary">darP</name>
    <name evidence="7" type="ORF">C4K68_23850</name>
</gene>
<feature type="compositionally biased region" description="Basic and acidic residues" evidence="6">
    <location>
        <begin position="16"/>
        <end position="26"/>
    </location>
</feature>
<dbReference type="GO" id="GO:0005829">
    <property type="term" value="C:cytosol"/>
    <property type="evidence" value="ECO:0007669"/>
    <property type="project" value="TreeGrafter"/>
</dbReference>
<comment type="similarity">
    <text evidence="5">Belongs to the DarP family.</text>
</comment>
<proteinExistence type="inferred from homology"/>
<feature type="region of interest" description="Disordered" evidence="6">
    <location>
        <begin position="1"/>
        <end position="27"/>
    </location>
</feature>
<dbReference type="PIRSF" id="PIRSF016183">
    <property type="entry name" value="UCP016183"/>
    <property type="match status" value="1"/>
</dbReference>
<evidence type="ECO:0000256" key="3">
    <source>
        <dbReference type="ARBA" id="ARBA00022730"/>
    </source>
</evidence>
<dbReference type="PANTHER" id="PTHR38101">
    <property type="entry name" value="UPF0307 PROTEIN YJGA"/>
    <property type="match status" value="1"/>
</dbReference>
<evidence type="ECO:0000256" key="1">
    <source>
        <dbReference type="ARBA" id="ARBA00022490"/>
    </source>
</evidence>
<dbReference type="GO" id="GO:1902626">
    <property type="term" value="P:assembly of large subunit precursor of preribosome"/>
    <property type="evidence" value="ECO:0007669"/>
    <property type="project" value="UniProtKB-UniRule"/>
</dbReference>
<keyword evidence="4 5" id="KW-0694">RNA-binding</keyword>
<protein>
    <recommendedName>
        <fullName evidence="5">Dual-action ribosomal maturation protein DarP</fullName>
    </recommendedName>
    <alternativeName>
        <fullName evidence="5">Large ribosomal subunit assembly factor DarP</fullName>
    </alternativeName>
</protein>
<evidence type="ECO:0000256" key="5">
    <source>
        <dbReference type="HAMAP-Rule" id="MF_00765"/>
    </source>
</evidence>